<dbReference type="EMBL" id="MU069692">
    <property type="protein sequence ID" value="KAF5835700.1"/>
    <property type="molecule type" value="Genomic_DNA"/>
</dbReference>
<dbReference type="Gene3D" id="3.60.20.30">
    <property type="entry name" value="(Glycosyl)asparaginase"/>
    <property type="match status" value="2"/>
</dbReference>
<proteinExistence type="predicted"/>
<dbReference type="CDD" id="cd04514">
    <property type="entry name" value="Taspase1_like"/>
    <property type="match status" value="1"/>
</dbReference>
<feature type="compositionally biased region" description="Polar residues" evidence="2">
    <location>
        <begin position="349"/>
        <end position="362"/>
    </location>
</feature>
<feature type="compositionally biased region" description="Low complexity" evidence="2">
    <location>
        <begin position="144"/>
        <end position="178"/>
    </location>
</feature>
<feature type="compositionally biased region" description="Basic and acidic residues" evidence="2">
    <location>
        <begin position="332"/>
        <end position="348"/>
    </location>
</feature>
<comment type="subunit">
    <text evidence="1">Heterotetramer of two alpha and two beta chains arranged as a dimer of alpha/beta heterodimers.</text>
</comment>
<accession>A0ABQ7GM62</accession>
<keyword evidence="4" id="KW-1185">Reference proteome</keyword>
<dbReference type="PANTHER" id="PTHR10188:SF8">
    <property type="entry name" value="THREONINE ASPARTASE 1"/>
    <property type="match status" value="1"/>
</dbReference>
<dbReference type="InterPro" id="IPR037464">
    <property type="entry name" value="Taspase1"/>
</dbReference>
<feature type="region of interest" description="Disordered" evidence="2">
    <location>
        <begin position="276"/>
        <end position="311"/>
    </location>
</feature>
<comment type="caution">
    <text evidence="3">The sequence shown here is derived from an EMBL/GenBank/DDBJ whole genome shotgun (WGS) entry which is preliminary data.</text>
</comment>
<feature type="region of interest" description="Disordered" evidence="2">
    <location>
        <begin position="136"/>
        <end position="184"/>
    </location>
</feature>
<organism evidence="3 4">
    <name type="scientific">Dunaliella salina</name>
    <name type="common">Green alga</name>
    <name type="synonym">Protococcus salinus</name>
    <dbReference type="NCBI Taxonomy" id="3046"/>
    <lineage>
        <taxon>Eukaryota</taxon>
        <taxon>Viridiplantae</taxon>
        <taxon>Chlorophyta</taxon>
        <taxon>core chlorophytes</taxon>
        <taxon>Chlorophyceae</taxon>
        <taxon>CS clade</taxon>
        <taxon>Chlamydomonadales</taxon>
        <taxon>Dunaliellaceae</taxon>
        <taxon>Dunaliella</taxon>
    </lineage>
</organism>
<protein>
    <submittedName>
        <fullName evidence="3">Nucleophile aminohydrolase</fullName>
    </submittedName>
</protein>
<evidence type="ECO:0000256" key="1">
    <source>
        <dbReference type="ARBA" id="ARBA00011601"/>
    </source>
</evidence>
<feature type="compositionally biased region" description="Polar residues" evidence="2">
    <location>
        <begin position="279"/>
        <end position="289"/>
    </location>
</feature>
<evidence type="ECO:0000313" key="4">
    <source>
        <dbReference type="Proteomes" id="UP000815325"/>
    </source>
</evidence>
<evidence type="ECO:0000256" key="2">
    <source>
        <dbReference type="SAM" id="MobiDB-lite"/>
    </source>
</evidence>
<dbReference type="InterPro" id="IPR000246">
    <property type="entry name" value="Peptidase_T2"/>
</dbReference>
<feature type="region of interest" description="Disordered" evidence="2">
    <location>
        <begin position="332"/>
        <end position="403"/>
    </location>
</feature>
<sequence length="559" mass="60269">MKAACASAVGRAAPMDACMQAIMVLEDDQITNAGFGSALNMDGQVECDASIMEGESGAFGSVAAAPGIRNPVAAACLLAKDSLAPLSCGRVRPITLCGSGARSYAASRGLKNSTEKGYLISQEAQNAWEKYTQWVQHADHHHQQQQQQQQQQNKQRQVLLQQPEPVEQQQQHPKQQQQHQHDSITHDAETFDTVGAIAWDAWGRISAGVSSGGAPLKIPGRVGEAACFGVGCWAKTNLMEHQLCGRASGWSSSVGSAAIYSTKSSLCGCDSMEAGLSGPTGTYPSSSAPRASKGTKRKASGSPPALQQDQQRLSFAEEHPQQLKEHLQRLTEHPQQLKEHPRQLKEHPQQLTEHPQQLTEHPQQLKEDPQQLKEDPQQVQEHPQQLEEQGLKGDSQDDLGQDQDVDARHAGRGLVSIGVSVTGLGECVSRESLSRACACSLERCDQPADEVISECVRSCVDRWPKAATTPDCGVLAIRVMKESGSHHQGPTMLHAEIVAVHSSPSMGIAFCQAKGQASNASGKVKAEMLRTQLIHQQAQRPLGVFGSSMSWVCPNSKVE</sequence>
<feature type="compositionally biased region" description="Polar residues" evidence="2">
    <location>
        <begin position="377"/>
        <end position="387"/>
    </location>
</feature>
<gene>
    <name evidence="3" type="ORF">DUNSADRAFT_6979</name>
</gene>
<feature type="compositionally biased region" description="Basic and acidic residues" evidence="2">
    <location>
        <begin position="363"/>
        <end position="376"/>
    </location>
</feature>
<dbReference type="Pfam" id="PF01112">
    <property type="entry name" value="Asparaginase_2"/>
    <property type="match status" value="1"/>
</dbReference>
<evidence type="ECO:0000313" key="3">
    <source>
        <dbReference type="EMBL" id="KAF5835700.1"/>
    </source>
</evidence>
<name>A0ABQ7GM62_DUNSA</name>
<dbReference type="Proteomes" id="UP000815325">
    <property type="component" value="Unassembled WGS sequence"/>
</dbReference>
<dbReference type="PANTHER" id="PTHR10188">
    <property type="entry name" value="L-ASPARAGINASE"/>
    <property type="match status" value="1"/>
</dbReference>
<reference evidence="3" key="1">
    <citation type="submission" date="2017-08" db="EMBL/GenBank/DDBJ databases">
        <authorList>
            <person name="Polle J.E."/>
            <person name="Barry K."/>
            <person name="Cushman J."/>
            <person name="Schmutz J."/>
            <person name="Tran D."/>
            <person name="Hathwaick L.T."/>
            <person name="Yim W.C."/>
            <person name="Jenkins J."/>
            <person name="Mckie-Krisberg Z.M."/>
            <person name="Prochnik S."/>
            <person name="Lindquist E."/>
            <person name="Dockter R.B."/>
            <person name="Adam C."/>
            <person name="Molina H."/>
            <person name="Bunkerborg J."/>
            <person name="Jin E."/>
            <person name="Buchheim M."/>
            <person name="Magnuson J."/>
        </authorList>
    </citation>
    <scope>NUCLEOTIDE SEQUENCE</scope>
    <source>
        <strain evidence="3">CCAP 19/18</strain>
    </source>
</reference>
<dbReference type="SUPFAM" id="SSF56235">
    <property type="entry name" value="N-terminal nucleophile aminohydrolases (Ntn hydrolases)"/>
    <property type="match status" value="1"/>
</dbReference>
<dbReference type="InterPro" id="IPR029055">
    <property type="entry name" value="Ntn_hydrolases_N"/>
</dbReference>